<dbReference type="EMBL" id="HBNR01023960">
    <property type="protein sequence ID" value="CAE4576426.1"/>
    <property type="molecule type" value="Transcribed_RNA"/>
</dbReference>
<proteinExistence type="predicted"/>
<organism evidence="1">
    <name type="scientific">Alexandrium monilatum</name>
    <dbReference type="NCBI Taxonomy" id="311494"/>
    <lineage>
        <taxon>Eukaryota</taxon>
        <taxon>Sar</taxon>
        <taxon>Alveolata</taxon>
        <taxon>Dinophyceae</taxon>
        <taxon>Gonyaulacales</taxon>
        <taxon>Pyrocystaceae</taxon>
        <taxon>Alexandrium</taxon>
    </lineage>
</organism>
<protein>
    <submittedName>
        <fullName evidence="1">Uncharacterized protein</fullName>
    </submittedName>
</protein>
<sequence>MQGIVFKKPGDDPQRSKIVRLRRKVGTRIATTGRTWMGPQGGEWVEADQTLESPGWFLIRGPGFGFYGPLLEPASGGGEAQPQGKEEQPIVLYARHPLEYEHRLQLCLRPSQTIRDAKRWLARRVPGLRVQKIEVVRQRINCIDQARIQDEVPLRDAELADGDELDYIYLGDVDKDVWFPAER</sequence>
<dbReference type="AlphaFoldDB" id="A0A7S4Q983"/>
<evidence type="ECO:0000313" key="1">
    <source>
        <dbReference type="EMBL" id="CAE4576426.1"/>
    </source>
</evidence>
<accession>A0A7S4Q983</accession>
<name>A0A7S4Q983_9DINO</name>
<gene>
    <name evidence="1" type="ORF">AMON00008_LOCUS16046</name>
</gene>
<reference evidence="1" key="1">
    <citation type="submission" date="2021-01" db="EMBL/GenBank/DDBJ databases">
        <authorList>
            <person name="Corre E."/>
            <person name="Pelletier E."/>
            <person name="Niang G."/>
            <person name="Scheremetjew M."/>
            <person name="Finn R."/>
            <person name="Kale V."/>
            <person name="Holt S."/>
            <person name="Cochrane G."/>
            <person name="Meng A."/>
            <person name="Brown T."/>
            <person name="Cohen L."/>
        </authorList>
    </citation>
    <scope>NUCLEOTIDE SEQUENCE</scope>
    <source>
        <strain evidence="1">CCMP3105</strain>
    </source>
</reference>